<feature type="compositionally biased region" description="Gly residues" evidence="5">
    <location>
        <begin position="240"/>
        <end position="253"/>
    </location>
</feature>
<feature type="compositionally biased region" description="Low complexity" evidence="5">
    <location>
        <begin position="276"/>
        <end position="289"/>
    </location>
</feature>
<gene>
    <name evidence="7" type="ORF">Micbo1qcDRAFT_192787</name>
</gene>
<evidence type="ECO:0000256" key="4">
    <source>
        <dbReference type="ARBA" id="ARBA00023136"/>
    </source>
</evidence>
<evidence type="ECO:0000256" key="5">
    <source>
        <dbReference type="SAM" id="MobiDB-lite"/>
    </source>
</evidence>
<dbReference type="FunFam" id="2.30.42.10:FF:000026">
    <property type="entry name" value="Golgi reassembly stacking protein 2"/>
    <property type="match status" value="1"/>
</dbReference>
<proteinExistence type="predicted"/>
<dbReference type="InParanoid" id="A0A136JFI2"/>
<dbReference type="SUPFAM" id="SSF50156">
    <property type="entry name" value="PDZ domain-like"/>
    <property type="match status" value="1"/>
</dbReference>
<dbReference type="GO" id="GO:0000139">
    <property type="term" value="C:Golgi membrane"/>
    <property type="evidence" value="ECO:0007669"/>
    <property type="project" value="UniProtKB-SubCell"/>
</dbReference>
<evidence type="ECO:0000256" key="3">
    <source>
        <dbReference type="ARBA" id="ARBA00023034"/>
    </source>
</evidence>
<dbReference type="PROSITE" id="PS51865">
    <property type="entry name" value="PDZ_GRASP"/>
    <property type="match status" value="1"/>
</dbReference>
<dbReference type="OrthoDB" id="3318at2759"/>
<feature type="compositionally biased region" description="Basic residues" evidence="5">
    <location>
        <begin position="315"/>
        <end position="325"/>
    </location>
</feature>
<evidence type="ECO:0000256" key="1">
    <source>
        <dbReference type="ARBA" id="ARBA00004394"/>
    </source>
</evidence>
<accession>A0A136JFI2</accession>
<evidence type="ECO:0000256" key="2">
    <source>
        <dbReference type="ARBA" id="ARBA00022737"/>
    </source>
</evidence>
<evidence type="ECO:0000313" key="7">
    <source>
        <dbReference type="EMBL" id="KXJ95899.1"/>
    </source>
</evidence>
<keyword evidence="8" id="KW-1185">Reference proteome</keyword>
<comment type="subcellular location">
    <subcellularLocation>
        <location evidence="1">Golgi apparatus membrane</location>
    </subcellularLocation>
</comment>
<keyword evidence="4" id="KW-0472">Membrane</keyword>
<dbReference type="PANTHER" id="PTHR12893:SF0">
    <property type="entry name" value="GRASP65"/>
    <property type="match status" value="1"/>
</dbReference>
<dbReference type="Pfam" id="PF04495">
    <property type="entry name" value="GRASP55_65"/>
    <property type="match status" value="1"/>
</dbReference>
<dbReference type="AlphaFoldDB" id="A0A136JFI2"/>
<dbReference type="InterPro" id="IPR024958">
    <property type="entry name" value="GRASP_PDZ"/>
</dbReference>
<keyword evidence="2" id="KW-0677">Repeat</keyword>
<dbReference type="EMBL" id="KQ964246">
    <property type="protein sequence ID" value="KXJ95899.1"/>
    <property type="molecule type" value="Genomic_DNA"/>
</dbReference>
<dbReference type="InterPro" id="IPR007583">
    <property type="entry name" value="GRASP55_65"/>
</dbReference>
<feature type="compositionally biased region" description="Basic and acidic residues" evidence="5">
    <location>
        <begin position="338"/>
        <end position="347"/>
    </location>
</feature>
<name>A0A136JFI2_9PEZI</name>
<feature type="compositionally biased region" description="Pro residues" evidence="5">
    <location>
        <begin position="355"/>
        <end position="371"/>
    </location>
</feature>
<organism evidence="7 8">
    <name type="scientific">Microdochium bolleyi</name>
    <dbReference type="NCBI Taxonomy" id="196109"/>
    <lineage>
        <taxon>Eukaryota</taxon>
        <taxon>Fungi</taxon>
        <taxon>Dikarya</taxon>
        <taxon>Ascomycota</taxon>
        <taxon>Pezizomycotina</taxon>
        <taxon>Sordariomycetes</taxon>
        <taxon>Xylariomycetidae</taxon>
        <taxon>Xylariales</taxon>
        <taxon>Microdochiaceae</taxon>
        <taxon>Microdochium</taxon>
    </lineage>
</organism>
<feature type="region of interest" description="Disordered" evidence="5">
    <location>
        <begin position="227"/>
        <end position="387"/>
    </location>
</feature>
<feature type="domain" description="PDZ GRASP-type" evidence="6">
    <location>
        <begin position="119"/>
        <end position="208"/>
    </location>
</feature>
<dbReference type="InterPro" id="IPR036034">
    <property type="entry name" value="PDZ_sf"/>
</dbReference>
<dbReference type="STRING" id="196109.A0A136JFI2"/>
<dbReference type="PANTHER" id="PTHR12893">
    <property type="entry name" value="GOLGI REASSEMBLY STACKING PROTEIN GRASP"/>
    <property type="match status" value="1"/>
</dbReference>
<protein>
    <submittedName>
        <fullName evidence="7">GRASP55/65 PDZ-like domain-domain-containing protein</fullName>
    </submittedName>
</protein>
<dbReference type="Gene3D" id="2.30.42.10">
    <property type="match status" value="2"/>
</dbReference>
<dbReference type="Proteomes" id="UP000070501">
    <property type="component" value="Unassembled WGS sequence"/>
</dbReference>
<dbReference type="GO" id="GO:0007030">
    <property type="term" value="P:Golgi organization"/>
    <property type="evidence" value="ECO:0007669"/>
    <property type="project" value="TreeGrafter"/>
</dbReference>
<reference evidence="8" key="1">
    <citation type="submission" date="2016-02" db="EMBL/GenBank/DDBJ databases">
        <title>Draft genome sequence of Microdochium bolleyi, a fungal endophyte of beachgrass.</title>
        <authorList>
            <consortium name="DOE Joint Genome Institute"/>
            <person name="David A.S."/>
            <person name="May G."/>
            <person name="Haridas S."/>
            <person name="Lim J."/>
            <person name="Wang M."/>
            <person name="Labutti K."/>
            <person name="Lipzen A."/>
            <person name="Barry K."/>
            <person name="Grigoriev I.V."/>
        </authorList>
    </citation>
    <scope>NUCLEOTIDE SEQUENCE [LARGE SCALE GENOMIC DNA]</scope>
    <source>
        <strain evidence="8">J235TASD1</strain>
    </source>
</reference>
<sequence length="387" mass="40667">MFNALNRFISRLDGDPSSHQQQGPKESHGYGFQILRNTNLELHAEPWFDYVVGINGRMIDNPDPNLFAQEVRNCAGATVALGLWSAKGQRTRVLHIPISPDNAALGLSLQWAPLALAANVWHVLDVPANSPADLAGLLPYSDYILGTPDGSLHGESGLGELVEDFIGRPLKLWVYNNEYNVTRELEIVPSREWGGEGALGCVLGFGALHRLPAPLSEPVEGPGETMFDGGENDPSAVGNMFGGGQQQGVGAGAGSFTTLAAPPPPPGGNVYTNNFSNSSSPAPPLSSQHAPPPGGDFLVPAQIASPPTGGALPTRSKKKDRHHGATNRGGGMDDYFAEQEKKSKELDGSISASRTPPPPPPKAGGPPPPPKASRSGTATPAQEEEKS</sequence>
<keyword evidence="3" id="KW-0333">Golgi apparatus</keyword>
<evidence type="ECO:0000313" key="8">
    <source>
        <dbReference type="Proteomes" id="UP000070501"/>
    </source>
</evidence>
<evidence type="ECO:0000259" key="6">
    <source>
        <dbReference type="PROSITE" id="PS51865"/>
    </source>
</evidence>